<keyword evidence="5" id="KW-0560">Oxidoreductase</keyword>
<comment type="cofactor">
    <cofactor evidence="1">
        <name>Mo-bis(molybdopterin guanine dinucleotide)</name>
        <dbReference type="ChEBI" id="CHEBI:60539"/>
    </cofactor>
</comment>
<proteinExistence type="inferred from homology"/>
<dbReference type="OrthoDB" id="9759518at2"/>
<dbReference type="Gene3D" id="3.40.50.740">
    <property type="match status" value="1"/>
</dbReference>
<evidence type="ECO:0000256" key="2">
    <source>
        <dbReference type="ARBA" id="ARBA00010312"/>
    </source>
</evidence>
<protein>
    <submittedName>
        <fullName evidence="8">Biotin/methionine sulfoxide reductase</fullName>
    </submittedName>
</protein>
<dbReference type="GO" id="GO:0009055">
    <property type="term" value="F:electron transfer activity"/>
    <property type="evidence" value="ECO:0007669"/>
    <property type="project" value="TreeGrafter"/>
</dbReference>
<dbReference type="SUPFAM" id="SSF50692">
    <property type="entry name" value="ADC-like"/>
    <property type="match status" value="1"/>
</dbReference>
<dbReference type="GO" id="GO:0016491">
    <property type="term" value="F:oxidoreductase activity"/>
    <property type="evidence" value="ECO:0007669"/>
    <property type="project" value="UniProtKB-KW"/>
</dbReference>
<evidence type="ECO:0000256" key="4">
    <source>
        <dbReference type="ARBA" id="ARBA00022723"/>
    </source>
</evidence>
<name>A0A3N4UK17_9RHOB</name>
<dbReference type="Pfam" id="PF01568">
    <property type="entry name" value="Molydop_binding"/>
    <property type="match status" value="1"/>
</dbReference>
<keyword evidence="4" id="KW-0479">Metal-binding</keyword>
<dbReference type="RefSeq" id="WP_123791194.1">
    <property type="nucleotide sequence ID" value="NZ_RKQK01000001.1"/>
</dbReference>
<dbReference type="GO" id="GO:0043546">
    <property type="term" value="F:molybdopterin cofactor binding"/>
    <property type="evidence" value="ECO:0007669"/>
    <property type="project" value="InterPro"/>
</dbReference>
<keyword evidence="3" id="KW-0500">Molybdenum</keyword>
<dbReference type="PANTHER" id="PTHR43742">
    <property type="entry name" value="TRIMETHYLAMINE-N-OXIDE REDUCTASE"/>
    <property type="match status" value="1"/>
</dbReference>
<dbReference type="PANTHER" id="PTHR43742:SF10">
    <property type="entry name" value="TRIMETHYLAMINE-N-OXIDE REDUCTASE 2"/>
    <property type="match status" value="1"/>
</dbReference>
<evidence type="ECO:0000256" key="1">
    <source>
        <dbReference type="ARBA" id="ARBA00001942"/>
    </source>
</evidence>
<dbReference type="GO" id="GO:0030288">
    <property type="term" value="C:outer membrane-bounded periplasmic space"/>
    <property type="evidence" value="ECO:0007669"/>
    <property type="project" value="TreeGrafter"/>
</dbReference>
<feature type="domain" description="Molybdopterin oxidoreductase" evidence="6">
    <location>
        <begin position="47"/>
        <end position="498"/>
    </location>
</feature>
<accession>A0A3N4UK17</accession>
<dbReference type="Proteomes" id="UP000269689">
    <property type="component" value="Unassembled WGS sequence"/>
</dbReference>
<comment type="caution">
    <text evidence="8">The sequence shown here is derived from an EMBL/GenBank/DDBJ whole genome shotgun (WGS) entry which is preliminary data.</text>
</comment>
<evidence type="ECO:0000259" key="6">
    <source>
        <dbReference type="Pfam" id="PF00384"/>
    </source>
</evidence>
<dbReference type="Gene3D" id="3.90.55.10">
    <property type="entry name" value="Dimethylsulfoxide Reductase, domain 3"/>
    <property type="match status" value="1"/>
</dbReference>
<comment type="similarity">
    <text evidence="2">Belongs to the prokaryotic molybdopterin-containing oxidoreductase family.</text>
</comment>
<dbReference type="GO" id="GO:0030151">
    <property type="term" value="F:molybdenum ion binding"/>
    <property type="evidence" value="ECO:0007669"/>
    <property type="project" value="TreeGrafter"/>
</dbReference>
<evidence type="ECO:0000313" key="9">
    <source>
        <dbReference type="Proteomes" id="UP000269689"/>
    </source>
</evidence>
<dbReference type="InterPro" id="IPR050612">
    <property type="entry name" value="Prok_Mopterin_Oxidored"/>
</dbReference>
<evidence type="ECO:0000256" key="3">
    <source>
        <dbReference type="ARBA" id="ARBA00022505"/>
    </source>
</evidence>
<dbReference type="InterPro" id="IPR006656">
    <property type="entry name" value="Mopterin_OxRdtase"/>
</dbReference>
<reference evidence="8 9" key="1">
    <citation type="submission" date="2018-11" db="EMBL/GenBank/DDBJ databases">
        <title>Genomic Encyclopedia of Type Strains, Phase IV (KMG-IV): sequencing the most valuable type-strain genomes for metagenomic binning, comparative biology and taxonomic classification.</title>
        <authorList>
            <person name="Goeker M."/>
        </authorList>
    </citation>
    <scope>NUCLEOTIDE SEQUENCE [LARGE SCALE GENOMIC DNA]</scope>
    <source>
        <strain evidence="8 9">DSM 104731</strain>
    </source>
</reference>
<organism evidence="8 9">
    <name type="scientific">Pacificibacter maritimus</name>
    <dbReference type="NCBI Taxonomy" id="762213"/>
    <lineage>
        <taxon>Bacteria</taxon>
        <taxon>Pseudomonadati</taxon>
        <taxon>Pseudomonadota</taxon>
        <taxon>Alphaproteobacteria</taxon>
        <taxon>Rhodobacterales</taxon>
        <taxon>Roseobacteraceae</taxon>
        <taxon>Pacificibacter</taxon>
    </lineage>
</organism>
<evidence type="ECO:0000259" key="7">
    <source>
        <dbReference type="Pfam" id="PF01568"/>
    </source>
</evidence>
<gene>
    <name evidence="8" type="ORF">EDD53_0042</name>
</gene>
<dbReference type="Gene3D" id="2.40.40.20">
    <property type="match status" value="1"/>
</dbReference>
<dbReference type="Pfam" id="PF00384">
    <property type="entry name" value="Molybdopterin"/>
    <property type="match status" value="1"/>
</dbReference>
<evidence type="ECO:0000256" key="5">
    <source>
        <dbReference type="ARBA" id="ARBA00023002"/>
    </source>
</evidence>
<dbReference type="GO" id="GO:0009061">
    <property type="term" value="P:anaerobic respiration"/>
    <property type="evidence" value="ECO:0007669"/>
    <property type="project" value="TreeGrafter"/>
</dbReference>
<dbReference type="SUPFAM" id="SSF53706">
    <property type="entry name" value="Formate dehydrogenase/DMSO reductase, domains 1-3"/>
    <property type="match status" value="1"/>
</dbReference>
<dbReference type="EMBL" id="RKQK01000001">
    <property type="protein sequence ID" value="RPE70932.1"/>
    <property type="molecule type" value="Genomic_DNA"/>
</dbReference>
<feature type="domain" description="Molybdopterin dinucleotide-binding" evidence="7">
    <location>
        <begin position="600"/>
        <end position="715"/>
    </location>
</feature>
<dbReference type="AlphaFoldDB" id="A0A3N4UK17"/>
<dbReference type="InterPro" id="IPR006657">
    <property type="entry name" value="MoPterin_dinucl-bd_dom"/>
</dbReference>
<sequence length="728" mass="79122">MELFASHFGAYEVDRTTGTPTLRPFRHDPCPSPLGQDFLSLADDPERILSPMARRGWLEGDAGAKRGQDDFVPIDMDQATQLAAHELDRVRKAYGNRAIFGGSYGWGSAGRFHHPQSQLKRFLNMAGGFVSARNTYSYGTAKVLIPHLVGDQYADPGGLNPTWDRIIDAQPFILSFGGMRLSNAQVEAGGTGAHRMPAYLESFIKNGGEMLTLSPDARDAPAGEHLAINAGADAAAMLAMAHVLLVENAIDHSAVHKISTGLDAFCDLLRGVDDGFEKSPEWAAPITGIDAKTLRDIARRLSHGPALINLAWSLQRAVKGEQPYWAALALATISGQIGRSGCGIAYGLGAVSSVGVPLRRLKGPAFEQGPNPVSDYIPVARITQMLEQPGQQIAYNGDKLTLPDIRLIWWAGGNPFHHHQDLNRLAKAWRRPETVIVHDSVWTATARHADLVFPSATSFERQDIAAGSRDDWLFLSTQVMEPPQGVETDHSVLSRISKHLGFADKFHEGLSADDWIARLYKGYQTAFPELPNWEQFCQDGFAHLAPPAPEDVEQPLEKFVAAPQTWPLSTPSGKIELMPKLMQKTGLLSSFEPDSTRASLRLLSPQPAQRLHSQLNMSPTAQAARKHGCEIARAHPKELERAGVKSGEICLLSNQNGTVQIVIEADINVMEGHVTLVTGGWYNPVKREAHQVDLGGNPNTLTADLGSSALSQGASAGGAWVDLRPSTW</sequence>
<dbReference type="InterPro" id="IPR009010">
    <property type="entry name" value="Asp_de-COase-like_dom_sf"/>
</dbReference>
<dbReference type="Gene3D" id="3.40.228.10">
    <property type="entry name" value="Dimethylsulfoxide Reductase, domain 2"/>
    <property type="match status" value="1"/>
</dbReference>
<keyword evidence="9" id="KW-1185">Reference proteome</keyword>
<evidence type="ECO:0000313" key="8">
    <source>
        <dbReference type="EMBL" id="RPE70932.1"/>
    </source>
</evidence>